<accession>A0AAQ3LAY5</accession>
<evidence type="ECO:0000313" key="2">
    <source>
        <dbReference type="Proteomes" id="UP001304300"/>
    </source>
</evidence>
<gene>
    <name evidence="1" type="ORF">RZN69_04640</name>
</gene>
<dbReference type="EMBL" id="CP136920">
    <property type="protein sequence ID" value="WOO42366.1"/>
    <property type="molecule type" value="Genomic_DNA"/>
</dbReference>
<organism evidence="1 2">
    <name type="scientific">Rubellicoccus peritrichatus</name>
    <dbReference type="NCBI Taxonomy" id="3080537"/>
    <lineage>
        <taxon>Bacteria</taxon>
        <taxon>Pseudomonadati</taxon>
        <taxon>Verrucomicrobiota</taxon>
        <taxon>Opitutia</taxon>
        <taxon>Puniceicoccales</taxon>
        <taxon>Cerasicoccaceae</taxon>
        <taxon>Rubellicoccus</taxon>
    </lineage>
</organism>
<reference evidence="1 2" key="1">
    <citation type="submission" date="2023-10" db="EMBL/GenBank/DDBJ databases">
        <title>Rubellicoccus peritrichatus gen. nov., sp. nov., isolated from an algae of coral reef tank.</title>
        <authorList>
            <person name="Luo J."/>
        </authorList>
    </citation>
    <scope>NUCLEOTIDE SEQUENCE [LARGE SCALE GENOMIC DNA]</scope>
    <source>
        <strain evidence="1 2">CR14</strain>
    </source>
</reference>
<keyword evidence="2" id="KW-1185">Reference proteome</keyword>
<dbReference type="Proteomes" id="UP001304300">
    <property type="component" value="Chromosome"/>
</dbReference>
<evidence type="ECO:0000313" key="1">
    <source>
        <dbReference type="EMBL" id="WOO42366.1"/>
    </source>
</evidence>
<dbReference type="AlphaFoldDB" id="A0AAQ3LAY5"/>
<protein>
    <submittedName>
        <fullName evidence="1">Uncharacterized protein</fullName>
    </submittedName>
</protein>
<name>A0AAQ3LAY5_9BACT</name>
<sequence>MNQGQYMRRLTEAIGCPIDWSKRGFSTEFIRLIHLLWAKTVYDNQSDNEISLYMQERHDSFGMCIYELEIVEENTKLWYDQAQRLYSEKVAFFKSFRHLDEKEHDKHWLRNVIRNENVITNTKRKPAKYYFDTTLKSVKFALLSAIEKNFFNLICEHPPKYLYHKFNQPIGASKGVETSSTIFDIDYSNFTVHSYPIPDSETPTIIQDTKMVDEFNAFCDAFTFSDSPTIDDPIEMDLKFCESDCCIKWRNMPGFNLGTRDL</sequence>
<dbReference type="KEGG" id="puo:RZN69_04640"/>
<proteinExistence type="predicted"/>
<dbReference type="RefSeq" id="WP_317834885.1">
    <property type="nucleotide sequence ID" value="NZ_CP136920.1"/>
</dbReference>